<sequence>MPGPCPPQDVKAFLAAKGPIVDVRSPGEFEQGHVPGAANLPLFSNDERAQVGTVYKQKGRQLAVQLGLELVGLKLPSLAQALLELAEADKPLRLHCWRGGMRSGSMAWLASTLELPVLLLEGGYKAYRRWVLDCFESAWPLLVLGGRTGTGKTDLLHALRQTGQAVVDLEGLANHRGSSFGGLGQPPQPSTEHYENLLAASLTASAGQAPIWLEAESAQVGRCRIPAGLWRQMGEAPAVEIQRPMAERVEQLVAVYGNQGEESLRLATERIARRLGPQRTATALEAIASQDWATACRQMLYYYDRCYDNELSRRAKPLLASFDLGGLDPDAAAAELLQPAPWWEQVCGESVKAGS</sequence>
<keyword evidence="4" id="KW-1185">Reference proteome</keyword>
<dbReference type="EMBL" id="PXXO01000002">
    <property type="protein sequence ID" value="PSJ06871.1"/>
    <property type="molecule type" value="Genomic_DNA"/>
</dbReference>
<dbReference type="Pfam" id="PF26341">
    <property type="entry name" value="AAA_SelU"/>
    <property type="match status" value="1"/>
</dbReference>
<dbReference type="OrthoDB" id="9808735at2"/>
<dbReference type="SMART" id="SM00450">
    <property type="entry name" value="RHOD"/>
    <property type="match status" value="1"/>
</dbReference>
<dbReference type="GO" id="GO:0004792">
    <property type="term" value="F:thiosulfate-cyanide sulfurtransferase activity"/>
    <property type="evidence" value="ECO:0007669"/>
    <property type="project" value="InterPro"/>
</dbReference>
<name>A0A2P7N0C2_9CYAN</name>
<dbReference type="InterPro" id="IPR001763">
    <property type="entry name" value="Rhodanese-like_dom"/>
</dbReference>
<dbReference type="InterPro" id="IPR036873">
    <property type="entry name" value="Rhodanese-like_dom_sf"/>
</dbReference>
<comment type="caution">
    <text evidence="3">The sequence shown here is derived from an EMBL/GenBank/DDBJ whole genome shotgun (WGS) entry which is preliminary data.</text>
</comment>
<dbReference type="AlphaFoldDB" id="A0A2P7N0C2"/>
<dbReference type="InterPro" id="IPR058840">
    <property type="entry name" value="AAA_SelU"/>
</dbReference>
<dbReference type="CDD" id="cd01520">
    <property type="entry name" value="RHOD_YbbB"/>
    <property type="match status" value="1"/>
</dbReference>
<dbReference type="GO" id="GO:0002098">
    <property type="term" value="P:tRNA wobble uridine modification"/>
    <property type="evidence" value="ECO:0007669"/>
    <property type="project" value="InterPro"/>
</dbReference>
<dbReference type="SUPFAM" id="SSF52821">
    <property type="entry name" value="Rhodanese/Cell cycle control phosphatase"/>
    <property type="match status" value="1"/>
</dbReference>
<dbReference type="Gene3D" id="3.40.250.10">
    <property type="entry name" value="Rhodanese-like domain"/>
    <property type="match status" value="1"/>
</dbReference>
<organism evidence="3 4">
    <name type="scientific">Cyanobium usitatum str. Tous</name>
    <dbReference type="NCBI Taxonomy" id="2116684"/>
    <lineage>
        <taxon>Bacteria</taxon>
        <taxon>Bacillati</taxon>
        <taxon>Cyanobacteriota</taxon>
        <taxon>Cyanophyceae</taxon>
        <taxon>Synechococcales</taxon>
        <taxon>Prochlorococcaceae</taxon>
        <taxon>Cyanobium</taxon>
    </lineage>
</organism>
<dbReference type="PANTHER" id="PTHR30401">
    <property type="entry name" value="TRNA 2-SELENOURIDINE SYNTHASE"/>
    <property type="match status" value="1"/>
</dbReference>
<evidence type="ECO:0000313" key="3">
    <source>
        <dbReference type="EMBL" id="PSJ06871.1"/>
    </source>
</evidence>
<dbReference type="GO" id="GO:0043828">
    <property type="term" value="F:tRNA 2-selenouridine synthase activity"/>
    <property type="evidence" value="ECO:0007669"/>
    <property type="project" value="InterPro"/>
</dbReference>
<dbReference type="PROSITE" id="PS00380">
    <property type="entry name" value="RHODANESE_1"/>
    <property type="match status" value="1"/>
</dbReference>
<dbReference type="Pfam" id="PF00581">
    <property type="entry name" value="Rhodanese"/>
    <property type="match status" value="1"/>
</dbReference>
<evidence type="ECO:0000256" key="1">
    <source>
        <dbReference type="ARBA" id="ARBA00023266"/>
    </source>
</evidence>
<feature type="domain" description="Rhodanese" evidence="2">
    <location>
        <begin position="14"/>
        <end position="136"/>
    </location>
</feature>
<dbReference type="PANTHER" id="PTHR30401:SF0">
    <property type="entry name" value="TRNA 2-SELENOURIDINE SYNTHASE"/>
    <property type="match status" value="1"/>
</dbReference>
<protein>
    <submittedName>
        <fullName evidence="3">tRNA 2-selenouridine(34) synthase MnmH</fullName>
    </submittedName>
</protein>
<keyword evidence="1" id="KW-0711">Selenium</keyword>
<accession>A0A2P7N0C2</accession>
<evidence type="ECO:0000313" key="4">
    <source>
        <dbReference type="Proteomes" id="UP000243002"/>
    </source>
</evidence>
<proteinExistence type="predicted"/>
<gene>
    <name evidence="3" type="ORF">C7K55_02580</name>
</gene>
<dbReference type="PROSITE" id="PS50206">
    <property type="entry name" value="RHODANESE_3"/>
    <property type="match status" value="1"/>
</dbReference>
<dbReference type="Proteomes" id="UP000243002">
    <property type="component" value="Unassembled WGS sequence"/>
</dbReference>
<evidence type="ECO:0000259" key="2">
    <source>
        <dbReference type="PROSITE" id="PS50206"/>
    </source>
</evidence>
<dbReference type="InterPro" id="IPR017582">
    <property type="entry name" value="SelU"/>
</dbReference>
<dbReference type="RefSeq" id="WP_106501843.1">
    <property type="nucleotide sequence ID" value="NZ_PXXO01000002.1"/>
</dbReference>
<dbReference type="NCBIfam" id="TIGR03167">
    <property type="entry name" value="tRNA_sel_U_synt"/>
    <property type="match status" value="1"/>
</dbReference>
<dbReference type="NCBIfam" id="NF008750">
    <property type="entry name" value="PRK11784.1-2"/>
    <property type="match status" value="1"/>
</dbReference>
<dbReference type="InterPro" id="IPR001307">
    <property type="entry name" value="Thiosulphate_STrfase_CS"/>
</dbReference>
<reference evidence="3 4" key="1">
    <citation type="journal article" date="2018" name="Environ. Microbiol.">
        <title>Ecological and genomic features of two widespread freshwater picocyanobacteria.</title>
        <authorList>
            <person name="Cabello-Yeves P.J."/>
            <person name="Picazo A."/>
            <person name="Camacho A."/>
            <person name="Callieri C."/>
            <person name="Rosselli R."/>
            <person name="Roda-Garcia J.J."/>
            <person name="Coutinho F.H."/>
            <person name="Rodriguez-Valera F."/>
        </authorList>
    </citation>
    <scope>NUCLEOTIDE SEQUENCE [LARGE SCALE GENOMIC DNA]</scope>
    <source>
        <strain evidence="3 4">Tous</strain>
    </source>
</reference>